<name>A0AAV3XDQ3_9CYAN</name>
<keyword evidence="2" id="KW-1185">Reference proteome</keyword>
<dbReference type="EMBL" id="BLAY01000055">
    <property type="protein sequence ID" value="GET38955.1"/>
    <property type="molecule type" value="Genomic_DNA"/>
</dbReference>
<sequence length="141" mass="15998">MFLKSLKKIMDSKQIGKIMAFLCSIPPNSNLRLMLQLALAVSVPQEKYEKLLLPMQQDKDLRSLLEENDLLMNLINADGFLEESEQNMLMEAMDKVGIVVPMKMQMIDVLTQELTANVVKEIEEIETSGTVEGIPLLWTQT</sequence>
<proteinExistence type="predicted"/>
<evidence type="ECO:0000313" key="2">
    <source>
        <dbReference type="Proteomes" id="UP001050975"/>
    </source>
</evidence>
<gene>
    <name evidence="1" type="ORF">MiSe_37150</name>
</gene>
<dbReference type="Proteomes" id="UP001050975">
    <property type="component" value="Unassembled WGS sequence"/>
</dbReference>
<dbReference type="AlphaFoldDB" id="A0AAV3XDQ3"/>
<organism evidence="1 2">
    <name type="scientific">Microseira wollei NIES-4236</name>
    <dbReference type="NCBI Taxonomy" id="2530354"/>
    <lineage>
        <taxon>Bacteria</taxon>
        <taxon>Bacillati</taxon>
        <taxon>Cyanobacteriota</taxon>
        <taxon>Cyanophyceae</taxon>
        <taxon>Oscillatoriophycideae</taxon>
        <taxon>Aerosakkonematales</taxon>
        <taxon>Aerosakkonemataceae</taxon>
        <taxon>Microseira</taxon>
    </lineage>
</organism>
<accession>A0AAV3XDQ3</accession>
<protein>
    <recommendedName>
        <fullName evidence="3">Co-chaperone DjlA N-terminal domain-containing protein</fullName>
    </recommendedName>
</protein>
<evidence type="ECO:0008006" key="3">
    <source>
        <dbReference type="Google" id="ProtNLM"/>
    </source>
</evidence>
<evidence type="ECO:0000313" key="1">
    <source>
        <dbReference type="EMBL" id="GET38955.1"/>
    </source>
</evidence>
<reference evidence="1" key="1">
    <citation type="submission" date="2019-10" db="EMBL/GenBank/DDBJ databases">
        <title>Draft genome sequece of Microseira wollei NIES-4236.</title>
        <authorList>
            <person name="Yamaguchi H."/>
            <person name="Suzuki S."/>
            <person name="Kawachi M."/>
        </authorList>
    </citation>
    <scope>NUCLEOTIDE SEQUENCE</scope>
    <source>
        <strain evidence="1">NIES-4236</strain>
    </source>
</reference>
<comment type="caution">
    <text evidence="1">The sequence shown here is derived from an EMBL/GenBank/DDBJ whole genome shotgun (WGS) entry which is preliminary data.</text>
</comment>